<sequence length="205" mass="23571">MNGLQKMIRQIKEKAEKERKSILEKAEAEADKKISRAEEKAENEKEKIMEKGRSEAEKEKQRILASARSKKRQEKLKAREEIIQETFEKAKDELSKLRKSDDYPEILKDLIIEGGKSIGGKDLKVLMSEKDKNLISEKSKSEMEEKISEKTGEETSIEMDFTLTEINGGAIIQRKNGNIACDNTLEARLERQKDSLRKEVAQILF</sequence>
<keyword evidence="10" id="KW-1185">Reference proteome</keyword>
<comment type="similarity">
    <text evidence="1 7">Belongs to the V-ATPase E subunit family.</text>
</comment>
<dbReference type="HAMAP" id="MF_00311">
    <property type="entry name" value="ATP_synth_E_arch"/>
    <property type="match status" value="1"/>
</dbReference>
<comment type="function">
    <text evidence="7">Component of the A-type ATP synthase that produces ATP from ADP in the presence of a proton gradient across the membrane.</text>
</comment>
<comment type="subunit">
    <text evidence="7">Has multiple subunits with at least A(3), B(3), C, D, E, F, H, I and proteolipid K(x).</text>
</comment>
<dbReference type="Gene3D" id="1.20.5.620">
    <property type="entry name" value="F1F0 ATP synthase subunit B, membrane domain"/>
    <property type="match status" value="1"/>
</dbReference>
<protein>
    <recommendedName>
        <fullName evidence="7">A-type ATP synthase subunit E</fullName>
    </recommendedName>
</protein>
<dbReference type="Proteomes" id="UP000070633">
    <property type="component" value="Unassembled WGS sequence"/>
</dbReference>
<keyword evidence="2 7" id="KW-0813">Transport</keyword>
<keyword evidence="5 7" id="KW-0472">Membrane</keyword>
<gene>
    <name evidence="7" type="primary">atpE</name>
    <name evidence="9" type="ORF">AKJ55_00835</name>
</gene>
<dbReference type="PANTHER" id="PTHR45715">
    <property type="entry name" value="ATPASE H+-TRANSPORTING V1 SUBUNIT E1A-RELATED"/>
    <property type="match status" value="1"/>
</dbReference>
<comment type="caution">
    <text evidence="9">The sequence shown here is derived from an EMBL/GenBank/DDBJ whole genome shotgun (WGS) entry which is preliminary data.</text>
</comment>
<evidence type="ECO:0000256" key="2">
    <source>
        <dbReference type="ARBA" id="ARBA00022448"/>
    </source>
</evidence>
<dbReference type="Gene3D" id="3.30.2320.30">
    <property type="entry name" value="ATP synthase, E subunit, C-terminal"/>
    <property type="match status" value="1"/>
</dbReference>
<evidence type="ECO:0000256" key="7">
    <source>
        <dbReference type="HAMAP-Rule" id="MF_00311"/>
    </source>
</evidence>
<feature type="region of interest" description="Disordered" evidence="8">
    <location>
        <begin position="135"/>
        <end position="154"/>
    </location>
</feature>
<comment type="subcellular location">
    <subcellularLocation>
        <location evidence="7">Cell membrane</location>
        <topology evidence="7">Peripheral membrane protein</topology>
    </subcellularLocation>
</comment>
<name>A0ABR5TJQ9_9EURY</name>
<evidence type="ECO:0000256" key="5">
    <source>
        <dbReference type="ARBA" id="ARBA00023136"/>
    </source>
</evidence>
<feature type="compositionally biased region" description="Basic and acidic residues" evidence="8">
    <location>
        <begin position="14"/>
        <end position="62"/>
    </location>
</feature>
<dbReference type="Pfam" id="PF01991">
    <property type="entry name" value="vATP-synt_E"/>
    <property type="match status" value="1"/>
</dbReference>
<dbReference type="SUPFAM" id="SSF160527">
    <property type="entry name" value="V-type ATPase subunit E-like"/>
    <property type="match status" value="1"/>
</dbReference>
<proteinExistence type="inferred from homology"/>
<keyword evidence="7" id="KW-1003">Cell membrane</keyword>
<evidence type="ECO:0000313" key="10">
    <source>
        <dbReference type="Proteomes" id="UP000070633"/>
    </source>
</evidence>
<dbReference type="InterPro" id="IPR038495">
    <property type="entry name" value="ATPase_E_C"/>
</dbReference>
<dbReference type="InterPro" id="IPR002842">
    <property type="entry name" value="ATPase_V1_Esu"/>
</dbReference>
<organism evidence="9 10">
    <name type="scientific">candidate division MSBL1 archaeon SCGC-AAA382M17</name>
    <dbReference type="NCBI Taxonomy" id="1698284"/>
    <lineage>
        <taxon>Archaea</taxon>
        <taxon>Methanobacteriati</taxon>
        <taxon>Methanobacteriota</taxon>
        <taxon>candidate division MSBL1</taxon>
    </lineage>
</organism>
<keyword evidence="4 7" id="KW-0406">Ion transport</keyword>
<accession>A0ABR5TJQ9</accession>
<evidence type="ECO:0000256" key="6">
    <source>
        <dbReference type="ARBA" id="ARBA00023310"/>
    </source>
</evidence>
<evidence type="ECO:0000256" key="1">
    <source>
        <dbReference type="ARBA" id="ARBA00005901"/>
    </source>
</evidence>
<keyword evidence="3 7" id="KW-0375">Hydrogen ion transport</keyword>
<dbReference type="EMBL" id="LHYI01000015">
    <property type="protein sequence ID" value="KXB08516.1"/>
    <property type="molecule type" value="Genomic_DNA"/>
</dbReference>
<feature type="compositionally biased region" description="Basic and acidic residues" evidence="8">
    <location>
        <begin position="135"/>
        <end position="153"/>
    </location>
</feature>
<evidence type="ECO:0000313" key="9">
    <source>
        <dbReference type="EMBL" id="KXB08516.1"/>
    </source>
</evidence>
<feature type="region of interest" description="Disordered" evidence="8">
    <location>
        <begin position="14"/>
        <end position="77"/>
    </location>
</feature>
<evidence type="ECO:0000256" key="4">
    <source>
        <dbReference type="ARBA" id="ARBA00023065"/>
    </source>
</evidence>
<reference evidence="9 10" key="1">
    <citation type="journal article" date="2016" name="Sci. Rep.">
        <title>Metabolic traits of an uncultured archaeal lineage -MSBL1- from brine pools of the Red Sea.</title>
        <authorList>
            <person name="Mwirichia R."/>
            <person name="Alam I."/>
            <person name="Rashid M."/>
            <person name="Vinu M."/>
            <person name="Ba-Alawi W."/>
            <person name="Anthony Kamau A."/>
            <person name="Kamanda Ngugi D."/>
            <person name="Goker M."/>
            <person name="Klenk H.P."/>
            <person name="Bajic V."/>
            <person name="Stingl U."/>
        </authorList>
    </citation>
    <scope>NUCLEOTIDE SEQUENCE [LARGE SCALE GENOMIC DNA]</scope>
    <source>
        <strain evidence="9">SCGC-AAA382M17</strain>
    </source>
</reference>
<evidence type="ECO:0000256" key="8">
    <source>
        <dbReference type="SAM" id="MobiDB-lite"/>
    </source>
</evidence>
<evidence type="ECO:0000256" key="3">
    <source>
        <dbReference type="ARBA" id="ARBA00022781"/>
    </source>
</evidence>
<keyword evidence="6 7" id="KW-0066">ATP synthesis</keyword>